<comment type="pathway">
    <text evidence="3">One-carbon metabolism; methylamine degradation.</text>
</comment>
<feature type="transmembrane region" description="Helical" evidence="8">
    <location>
        <begin position="6"/>
        <end position="25"/>
    </location>
</feature>
<dbReference type="InterPro" id="IPR009908">
    <property type="entry name" value="Methylamine_util_MauE"/>
</dbReference>
<dbReference type="EMBL" id="JAKREW010000010">
    <property type="protein sequence ID" value="MCG7505930.1"/>
    <property type="molecule type" value="Genomic_DNA"/>
</dbReference>
<evidence type="ECO:0000256" key="8">
    <source>
        <dbReference type="SAM" id="Phobius"/>
    </source>
</evidence>
<keyword evidence="11" id="KW-1185">Reference proteome</keyword>
<comment type="function">
    <text evidence="1">May be specifically involved in the processing, transport, and/or maturation of the MADH beta-subunit.</text>
</comment>
<feature type="transmembrane region" description="Helical" evidence="8">
    <location>
        <begin position="117"/>
        <end position="136"/>
    </location>
</feature>
<evidence type="ECO:0000256" key="7">
    <source>
        <dbReference type="ARBA" id="ARBA00023136"/>
    </source>
</evidence>
<proteinExistence type="predicted"/>
<organism evidence="10 11">
    <name type="scientific">Mesorhizobium retamae</name>
    <dbReference type="NCBI Taxonomy" id="2912854"/>
    <lineage>
        <taxon>Bacteria</taxon>
        <taxon>Pseudomonadati</taxon>
        <taxon>Pseudomonadota</taxon>
        <taxon>Alphaproteobacteria</taxon>
        <taxon>Hyphomicrobiales</taxon>
        <taxon>Phyllobacteriaceae</taxon>
        <taxon>Mesorhizobium</taxon>
    </lineage>
</organism>
<comment type="subcellular location">
    <subcellularLocation>
        <location evidence="2">Membrane</location>
        <topology evidence="2">Multi-pass membrane protein</topology>
    </subcellularLocation>
</comment>
<evidence type="ECO:0000256" key="2">
    <source>
        <dbReference type="ARBA" id="ARBA00004141"/>
    </source>
</evidence>
<dbReference type="RefSeq" id="WP_239365582.1">
    <property type="nucleotide sequence ID" value="NZ_JAKREW010000010.1"/>
</dbReference>
<accession>A0ABS9QET6</accession>
<sequence length="188" mass="19730">MTALHPILVVIAAGTLVCVFARAAMHKATDLTMFTHTMGAYRLLPARLLTPAALGLLLLEVAVILGLIIPATRPFAAGVALVLLAVYAGAIAVNLWRGNTHIDCGCGGAGQGLSWYLVARNAVLGVLCVVAMASLLPAEMTAVAWLSAAAGILSAVLLFAGIEKLIDNWSWLQASNRTFEQHNHEGHD</sequence>
<dbReference type="Pfam" id="PF07291">
    <property type="entry name" value="MauE"/>
    <property type="match status" value="1"/>
</dbReference>
<name>A0ABS9QET6_9HYPH</name>
<evidence type="ECO:0000256" key="6">
    <source>
        <dbReference type="ARBA" id="ARBA00022989"/>
    </source>
</evidence>
<feature type="domain" description="Methylamine utilisation protein MauE" evidence="9">
    <location>
        <begin position="7"/>
        <end position="132"/>
    </location>
</feature>
<evidence type="ECO:0000313" key="11">
    <source>
        <dbReference type="Proteomes" id="UP001201701"/>
    </source>
</evidence>
<feature type="transmembrane region" description="Helical" evidence="8">
    <location>
        <begin position="46"/>
        <end position="69"/>
    </location>
</feature>
<evidence type="ECO:0000313" key="10">
    <source>
        <dbReference type="EMBL" id="MCG7505930.1"/>
    </source>
</evidence>
<evidence type="ECO:0000259" key="9">
    <source>
        <dbReference type="Pfam" id="PF07291"/>
    </source>
</evidence>
<dbReference type="Proteomes" id="UP001201701">
    <property type="component" value="Unassembled WGS sequence"/>
</dbReference>
<evidence type="ECO:0000256" key="3">
    <source>
        <dbReference type="ARBA" id="ARBA00004856"/>
    </source>
</evidence>
<comment type="caution">
    <text evidence="10">The sequence shown here is derived from an EMBL/GenBank/DDBJ whole genome shotgun (WGS) entry which is preliminary data.</text>
</comment>
<evidence type="ECO:0000256" key="1">
    <source>
        <dbReference type="ARBA" id="ARBA00003475"/>
    </source>
</evidence>
<protein>
    <recommendedName>
        <fullName evidence="4">Methylamine utilization protein MauE</fullName>
    </recommendedName>
</protein>
<feature type="transmembrane region" description="Helical" evidence="8">
    <location>
        <begin position="75"/>
        <end position="96"/>
    </location>
</feature>
<feature type="transmembrane region" description="Helical" evidence="8">
    <location>
        <begin position="142"/>
        <end position="162"/>
    </location>
</feature>
<reference evidence="10 11" key="1">
    <citation type="submission" date="2022-02" db="EMBL/GenBank/DDBJ databases">
        <title>Draft genome sequence of Mezorhizobium retamae strain IRAMC:0171 isolated from Retama raetam nodules.</title>
        <authorList>
            <person name="Bengaied R."/>
            <person name="Sbissi I."/>
            <person name="Huber K."/>
            <person name="Ghodbane F."/>
            <person name="Nouioui I."/>
            <person name="Tarhouni M."/>
            <person name="Gtari M."/>
        </authorList>
    </citation>
    <scope>NUCLEOTIDE SEQUENCE [LARGE SCALE GENOMIC DNA]</scope>
    <source>
        <strain evidence="10 11">IRAMC:0171</strain>
    </source>
</reference>
<gene>
    <name evidence="10" type="ORF">L4923_12980</name>
</gene>
<keyword evidence="7 8" id="KW-0472">Membrane</keyword>
<keyword evidence="5 8" id="KW-0812">Transmembrane</keyword>
<evidence type="ECO:0000256" key="5">
    <source>
        <dbReference type="ARBA" id="ARBA00022692"/>
    </source>
</evidence>
<evidence type="ECO:0000256" key="4">
    <source>
        <dbReference type="ARBA" id="ARBA00019078"/>
    </source>
</evidence>
<keyword evidence="6 8" id="KW-1133">Transmembrane helix</keyword>